<dbReference type="GO" id="GO:0016616">
    <property type="term" value="F:oxidoreductase activity, acting on the CH-OH group of donors, NAD or NADP as acceptor"/>
    <property type="evidence" value="ECO:0007669"/>
    <property type="project" value="InterPro"/>
</dbReference>
<evidence type="ECO:0000256" key="4">
    <source>
        <dbReference type="RuleBase" id="RU003719"/>
    </source>
</evidence>
<name>A0AB33K3H6_9ACTN</name>
<dbReference type="InterPro" id="IPR006139">
    <property type="entry name" value="D-isomer_2_OHA_DH_cat_dom"/>
</dbReference>
<dbReference type="EMBL" id="AP035881">
    <property type="protein sequence ID" value="BFP48785.1"/>
    <property type="molecule type" value="Genomic_DNA"/>
</dbReference>
<evidence type="ECO:0000256" key="1">
    <source>
        <dbReference type="ARBA" id="ARBA00005854"/>
    </source>
</evidence>
<dbReference type="Gene3D" id="3.40.50.720">
    <property type="entry name" value="NAD(P)-binding Rossmann-like Domain"/>
    <property type="match status" value="2"/>
</dbReference>
<keyword evidence="3" id="KW-0520">NAD</keyword>
<evidence type="ECO:0000256" key="2">
    <source>
        <dbReference type="ARBA" id="ARBA00023002"/>
    </source>
</evidence>
<feature type="domain" description="D-isomer specific 2-hydroxyacid dehydrogenase catalytic" evidence="5">
    <location>
        <begin position="60"/>
        <end position="340"/>
    </location>
</feature>
<evidence type="ECO:0000259" key="6">
    <source>
        <dbReference type="Pfam" id="PF02826"/>
    </source>
</evidence>
<dbReference type="SUPFAM" id="SSF51735">
    <property type="entry name" value="NAD(P)-binding Rossmann-fold domains"/>
    <property type="match status" value="1"/>
</dbReference>
<dbReference type="AlphaFoldDB" id="A0AB33K3H6"/>
<evidence type="ECO:0000313" key="7">
    <source>
        <dbReference type="EMBL" id="BFP48785.1"/>
    </source>
</evidence>
<organism evidence="7">
    <name type="scientific">Kitasatospora sp. CMC57</name>
    <dbReference type="NCBI Taxonomy" id="3231513"/>
    <lineage>
        <taxon>Bacteria</taxon>
        <taxon>Bacillati</taxon>
        <taxon>Actinomycetota</taxon>
        <taxon>Actinomycetes</taxon>
        <taxon>Kitasatosporales</taxon>
        <taxon>Streptomycetaceae</taxon>
        <taxon>Kitasatospora</taxon>
    </lineage>
</organism>
<evidence type="ECO:0000256" key="3">
    <source>
        <dbReference type="ARBA" id="ARBA00023027"/>
    </source>
</evidence>
<accession>A0AB33K3H6</accession>
<gene>
    <name evidence="7" type="ORF">KCMC57_51530</name>
</gene>
<dbReference type="InterPro" id="IPR029753">
    <property type="entry name" value="D-isomer_DH_CS"/>
</dbReference>
<comment type="similarity">
    <text evidence="1 4">Belongs to the D-isomer specific 2-hydroxyacid dehydrogenase family.</text>
</comment>
<keyword evidence="2 4" id="KW-0560">Oxidoreductase</keyword>
<dbReference type="InterPro" id="IPR036291">
    <property type="entry name" value="NAD(P)-bd_dom_sf"/>
</dbReference>
<dbReference type="InterPro" id="IPR050857">
    <property type="entry name" value="D-2-hydroxyacid_DH"/>
</dbReference>
<dbReference type="Pfam" id="PF02826">
    <property type="entry name" value="2-Hacid_dh_C"/>
    <property type="match status" value="1"/>
</dbReference>
<protein>
    <submittedName>
        <fullName evidence="7">Hydroxyacid dehydrogenase</fullName>
    </submittedName>
</protein>
<feature type="domain" description="D-isomer specific 2-hydroxyacid dehydrogenase NAD-binding" evidence="6">
    <location>
        <begin position="133"/>
        <end position="309"/>
    </location>
</feature>
<evidence type="ECO:0000259" key="5">
    <source>
        <dbReference type="Pfam" id="PF00389"/>
    </source>
</evidence>
<reference evidence="7" key="1">
    <citation type="submission" date="2024-07" db="EMBL/GenBank/DDBJ databases">
        <title>Complete genome sequences of cellulolytic bacteria, Kitasatospora sp. CMC57 and Streptomyces sp. CMC78, isolated from Japanese agricultural soil.</title>
        <authorList>
            <person name="Hashimoto T."/>
            <person name="Ito M."/>
            <person name="Iwamoto M."/>
            <person name="Fukahori D."/>
            <person name="Shoda T."/>
            <person name="Sakoda M."/>
            <person name="Morohoshi T."/>
            <person name="Mitsuboshi M."/>
            <person name="Nishizawa T."/>
        </authorList>
    </citation>
    <scope>NUCLEOTIDE SEQUENCE</scope>
    <source>
        <strain evidence="7">CMC57</strain>
    </source>
</reference>
<dbReference type="Pfam" id="PF00389">
    <property type="entry name" value="2-Hacid_dh"/>
    <property type="match status" value="1"/>
</dbReference>
<proteinExistence type="inferred from homology"/>
<dbReference type="PANTHER" id="PTHR42789">
    <property type="entry name" value="D-ISOMER SPECIFIC 2-HYDROXYACID DEHYDROGENASE FAMILY PROTEIN (AFU_ORTHOLOGUE AFUA_6G10090)"/>
    <property type="match status" value="1"/>
</dbReference>
<sequence>MPDLAPAPAQPGRPPRRPRALLAMQRDLAEQLIDPATLARLAELADLDPLLVVDDFTDPVAAAALREAEVIVSSWGCPPLDETVLAAAPQLRAVIHAAGSVKHHITDACWQRGLQVTSAAWANALPVAEYTVAAVLFANKQLFRIREDYRARRAPHDWQRAYAGTGNYRRTVGVIGASRIGRRVIELLRPHDLELLLHDPYVTAEEAEALGTRAVELDELCAAADVVSVHAPELAVTHHMIDARRLALMRDGATLINTSRGSLIDQDALLAELLSGRLNAVLDVTVPEVLPADSPLYELPNVLLTPHVAGSLGGELHRMAVAAADELARYAAGRPFAHPVLPQSISTSA</sequence>
<dbReference type="CDD" id="cd12167">
    <property type="entry name" value="2-Hacid_dh_8"/>
    <property type="match status" value="1"/>
</dbReference>
<dbReference type="InterPro" id="IPR006140">
    <property type="entry name" value="D-isomer_DH_NAD-bd"/>
</dbReference>
<dbReference type="GO" id="GO:0051287">
    <property type="term" value="F:NAD binding"/>
    <property type="evidence" value="ECO:0007669"/>
    <property type="project" value="InterPro"/>
</dbReference>
<dbReference type="PROSITE" id="PS00670">
    <property type="entry name" value="D_2_HYDROXYACID_DH_2"/>
    <property type="match status" value="1"/>
</dbReference>
<dbReference type="SUPFAM" id="SSF52283">
    <property type="entry name" value="Formate/glycerate dehydrogenase catalytic domain-like"/>
    <property type="match status" value="1"/>
</dbReference>
<dbReference type="PANTHER" id="PTHR42789:SF1">
    <property type="entry name" value="D-ISOMER SPECIFIC 2-HYDROXYACID DEHYDROGENASE FAMILY PROTEIN (AFU_ORTHOLOGUE AFUA_6G10090)"/>
    <property type="match status" value="1"/>
</dbReference>